<keyword evidence="3" id="KW-1185">Reference proteome</keyword>
<dbReference type="EMBL" id="FOPY01000004">
    <property type="protein sequence ID" value="SFH42620.1"/>
    <property type="molecule type" value="Genomic_DNA"/>
</dbReference>
<dbReference type="InterPro" id="IPR036286">
    <property type="entry name" value="LexA/Signal_pep-like_sf"/>
</dbReference>
<dbReference type="Pfam" id="PF00717">
    <property type="entry name" value="Peptidase_S24"/>
    <property type="match status" value="1"/>
</dbReference>
<feature type="domain" description="Peptidase S24/S26A/S26B/S26C" evidence="1">
    <location>
        <begin position="1"/>
        <end position="59"/>
    </location>
</feature>
<protein>
    <submittedName>
        <fullName evidence="2">DNA polymerase V</fullName>
    </submittedName>
</protein>
<proteinExistence type="predicted"/>
<dbReference type="InterPro" id="IPR015927">
    <property type="entry name" value="Peptidase_S24_S26A/B/C"/>
</dbReference>
<evidence type="ECO:0000313" key="2">
    <source>
        <dbReference type="EMBL" id="SFH42620.1"/>
    </source>
</evidence>
<accession>A0A1I2ZY71</accession>
<sequence>MVSFGIFDDDLLTRRRALDPRPGDILIDLVDGELACKRLGTSDSCTALMSGNSDYASTLLDGCVVAV</sequence>
<evidence type="ECO:0000313" key="3">
    <source>
        <dbReference type="Proteomes" id="UP000199040"/>
    </source>
</evidence>
<dbReference type="Gene3D" id="2.10.109.10">
    <property type="entry name" value="Umud Fragment, subunit A"/>
    <property type="match status" value="1"/>
</dbReference>
<dbReference type="Proteomes" id="UP000199040">
    <property type="component" value="Unassembled WGS sequence"/>
</dbReference>
<dbReference type="STRING" id="442341.SAMN04487959_1044"/>
<dbReference type="AlphaFoldDB" id="A0A1I2ZY71"/>
<name>A0A1I2ZY71_9GAMM</name>
<reference evidence="2 3" key="1">
    <citation type="submission" date="2016-10" db="EMBL/GenBank/DDBJ databases">
        <authorList>
            <person name="de Groot N.N."/>
        </authorList>
    </citation>
    <scope>NUCLEOTIDE SEQUENCE [LARGE SCALE GENOMIC DNA]</scope>
    <source>
        <strain evidence="2 3">CGMCC 1.6848</strain>
    </source>
</reference>
<gene>
    <name evidence="2" type="ORF">SAMN04487959_1044</name>
</gene>
<dbReference type="SUPFAM" id="SSF51306">
    <property type="entry name" value="LexA/Signal peptidase"/>
    <property type="match status" value="1"/>
</dbReference>
<organism evidence="2 3">
    <name type="scientific">Modicisalibacter xianhensis</name>
    <dbReference type="NCBI Taxonomy" id="442341"/>
    <lineage>
        <taxon>Bacteria</taxon>
        <taxon>Pseudomonadati</taxon>
        <taxon>Pseudomonadota</taxon>
        <taxon>Gammaproteobacteria</taxon>
        <taxon>Oceanospirillales</taxon>
        <taxon>Halomonadaceae</taxon>
        <taxon>Modicisalibacter</taxon>
    </lineage>
</organism>
<evidence type="ECO:0000259" key="1">
    <source>
        <dbReference type="Pfam" id="PF00717"/>
    </source>
</evidence>